<protein>
    <recommendedName>
        <fullName evidence="4">UDP-N-acetylglucosamine 2-epimerase (non-hydrolyzing)</fullName>
        <ecNumber evidence="4">5.1.3.14</ecNumber>
    </recommendedName>
</protein>
<gene>
    <name evidence="8" type="primary">mnaA</name>
    <name evidence="8" type="ORF">DEA8626_00112</name>
</gene>
<evidence type="ECO:0000256" key="1">
    <source>
        <dbReference type="ARBA" id="ARBA00023235"/>
    </source>
</evidence>
<evidence type="ECO:0000256" key="4">
    <source>
        <dbReference type="ARBA" id="ARBA00038858"/>
    </source>
</evidence>
<feature type="domain" description="UDP-N-acetylglucosamine 2-epimerase" evidence="7">
    <location>
        <begin position="52"/>
        <end position="394"/>
    </location>
</feature>
<accession>A0A2R8B226</accession>
<dbReference type="OrthoDB" id="9803238at2"/>
<dbReference type="CDD" id="cd03786">
    <property type="entry name" value="GTB_UDP-GlcNAc_2-Epimerase"/>
    <property type="match status" value="1"/>
</dbReference>
<dbReference type="Pfam" id="PF02350">
    <property type="entry name" value="Epimerase_2"/>
    <property type="match status" value="1"/>
</dbReference>
<evidence type="ECO:0000256" key="2">
    <source>
        <dbReference type="ARBA" id="ARBA00036080"/>
    </source>
</evidence>
<name>A0A2R8B226_9RHOB</name>
<dbReference type="EC" id="5.1.3.14" evidence="4"/>
<dbReference type="InterPro" id="IPR029767">
    <property type="entry name" value="WecB-like"/>
</dbReference>
<evidence type="ECO:0000313" key="8">
    <source>
        <dbReference type="EMBL" id="SPH16602.1"/>
    </source>
</evidence>
<dbReference type="PANTHER" id="PTHR43174:SF2">
    <property type="entry name" value="UDP-N-ACETYLGLUCOSAMINE 2-EPIMERASE"/>
    <property type="match status" value="1"/>
</dbReference>
<feature type="region of interest" description="Disordered" evidence="6">
    <location>
        <begin position="1"/>
        <end position="23"/>
    </location>
</feature>
<evidence type="ECO:0000256" key="5">
    <source>
        <dbReference type="RuleBase" id="RU003513"/>
    </source>
</evidence>
<evidence type="ECO:0000256" key="3">
    <source>
        <dbReference type="ARBA" id="ARBA00038209"/>
    </source>
</evidence>
<dbReference type="Gene3D" id="3.40.50.2000">
    <property type="entry name" value="Glycogen Phosphorylase B"/>
    <property type="match status" value="2"/>
</dbReference>
<evidence type="ECO:0000313" key="9">
    <source>
        <dbReference type="Proteomes" id="UP000244924"/>
    </source>
</evidence>
<dbReference type="Proteomes" id="UP000244924">
    <property type="component" value="Unassembled WGS sequence"/>
</dbReference>
<reference evidence="8 9" key="1">
    <citation type="submission" date="2018-03" db="EMBL/GenBank/DDBJ databases">
        <authorList>
            <person name="Keele B.F."/>
        </authorList>
    </citation>
    <scope>NUCLEOTIDE SEQUENCE [LARGE SCALE GENOMIC DNA]</scope>
    <source>
        <strain evidence="8 9">CECT 8626</strain>
    </source>
</reference>
<dbReference type="InterPro" id="IPR003331">
    <property type="entry name" value="UDP_GlcNAc_Epimerase_2_dom"/>
</dbReference>
<sequence length="412" mass="45540">MNQPGCRTRDVWGTSTPLSTDTRKRPDLDPLKVLCAFGTRPELIKFLPVLRTLRRRRGLMPVTVLTSQHTDLVKPLIELWKIRVDHDLGAMVHGQTLNSLLSRLVARFDDVLADEAPDFVLVQGDTTSALAAAQAAWHRQIPVGHIEAGLRSGARENPFPEEMNRRLITALATLHFAPTDRNVAALLSEGVARDRIILTGNPIVDAIGLIRKRQTPSPEIRDLVASLAGRRLLLLTTHRRESFGALMRGRLRVLRDFVERRADVSLVFPVHCNPAVTEVATQELGGVPNIHLVPPLHYPDFLHCLASAWLVVSDSGGVQEEAPSLGKPLLILRENTERPEVVESGVARLVGRTPQRLSDELILAEAQDSWAYRVQPIENPFGRGESARRIVDAIQAWRTEAAIQGRGAAEAS</sequence>
<dbReference type="PANTHER" id="PTHR43174">
    <property type="entry name" value="UDP-N-ACETYLGLUCOSAMINE 2-EPIMERASE"/>
    <property type="match status" value="1"/>
</dbReference>
<dbReference type="GO" id="GO:0008761">
    <property type="term" value="F:UDP-N-acetylglucosamine 2-epimerase activity"/>
    <property type="evidence" value="ECO:0007669"/>
    <property type="project" value="UniProtKB-EC"/>
</dbReference>
<keyword evidence="9" id="KW-1185">Reference proteome</keyword>
<dbReference type="NCBIfam" id="TIGR00236">
    <property type="entry name" value="wecB"/>
    <property type="match status" value="1"/>
</dbReference>
<keyword evidence="1 5" id="KW-0413">Isomerase</keyword>
<proteinExistence type="inferred from homology"/>
<dbReference type="AlphaFoldDB" id="A0A2R8B226"/>
<dbReference type="SUPFAM" id="SSF53756">
    <property type="entry name" value="UDP-Glycosyltransferase/glycogen phosphorylase"/>
    <property type="match status" value="1"/>
</dbReference>
<dbReference type="RefSeq" id="WP_146188814.1">
    <property type="nucleotide sequence ID" value="NZ_OMOQ01000001.1"/>
</dbReference>
<dbReference type="EMBL" id="OMOQ01000001">
    <property type="protein sequence ID" value="SPH16602.1"/>
    <property type="molecule type" value="Genomic_DNA"/>
</dbReference>
<organism evidence="8 9">
    <name type="scientific">Albidovulum aquaemixtae</name>
    <dbReference type="NCBI Taxonomy" id="1542388"/>
    <lineage>
        <taxon>Bacteria</taxon>
        <taxon>Pseudomonadati</taxon>
        <taxon>Pseudomonadota</taxon>
        <taxon>Alphaproteobacteria</taxon>
        <taxon>Rhodobacterales</taxon>
        <taxon>Paracoccaceae</taxon>
        <taxon>Albidovulum</taxon>
    </lineage>
</organism>
<evidence type="ECO:0000259" key="7">
    <source>
        <dbReference type="Pfam" id="PF02350"/>
    </source>
</evidence>
<evidence type="ECO:0000256" key="6">
    <source>
        <dbReference type="SAM" id="MobiDB-lite"/>
    </source>
</evidence>
<comment type="catalytic activity">
    <reaction evidence="2">
        <text>UDP-N-acetyl-alpha-D-glucosamine = UDP-N-acetyl-alpha-D-mannosamine</text>
        <dbReference type="Rhea" id="RHEA:17213"/>
        <dbReference type="ChEBI" id="CHEBI:57705"/>
        <dbReference type="ChEBI" id="CHEBI:68623"/>
        <dbReference type="EC" id="5.1.3.14"/>
    </reaction>
</comment>
<comment type="similarity">
    <text evidence="3 5">Belongs to the UDP-N-acetylglucosamine 2-epimerase family.</text>
</comment>